<proteinExistence type="predicted"/>
<reference evidence="1 2" key="1">
    <citation type="journal article" date="2016" name="BMC Genomics">
        <title>Comparative genomics reveals Cyclospora cayetanensis possesses coccidia-like metabolism and invasion components but unique surface antigens.</title>
        <authorList>
            <person name="Liu S."/>
            <person name="Wang L."/>
            <person name="Zheng H."/>
            <person name="Xu Z."/>
            <person name="Roellig D.M."/>
            <person name="Li N."/>
            <person name="Frace M.A."/>
            <person name="Tang K."/>
            <person name="Arrowood M.J."/>
            <person name="Moss D.M."/>
            <person name="Zhang L."/>
            <person name="Feng Y."/>
            <person name="Xiao L."/>
        </authorList>
    </citation>
    <scope>NUCLEOTIDE SEQUENCE [LARGE SCALE GENOMIC DNA]</scope>
    <source>
        <strain evidence="1 2">CHN_HEN01</strain>
    </source>
</reference>
<evidence type="ECO:0000313" key="2">
    <source>
        <dbReference type="Proteomes" id="UP000095192"/>
    </source>
</evidence>
<protein>
    <submittedName>
        <fullName evidence="1">Uncharacterized protein</fullName>
    </submittedName>
</protein>
<dbReference type="AlphaFoldDB" id="A0A1D3CVJ1"/>
<accession>A0A1D3CVJ1</accession>
<dbReference type="VEuPathDB" id="ToxoDB:LOC34620030"/>
<name>A0A1D3CVJ1_9EIME</name>
<dbReference type="VEuPathDB" id="ToxoDB:cyc_03315"/>
<gene>
    <name evidence="1" type="ORF">cyc_03315</name>
</gene>
<comment type="caution">
    <text evidence="1">The sequence shown here is derived from an EMBL/GenBank/DDBJ whole genome shotgun (WGS) entry which is preliminary data.</text>
</comment>
<evidence type="ECO:0000313" key="1">
    <source>
        <dbReference type="EMBL" id="OEH75225.1"/>
    </source>
</evidence>
<dbReference type="EMBL" id="JROU02001792">
    <property type="protein sequence ID" value="OEH75225.1"/>
    <property type="molecule type" value="Genomic_DNA"/>
</dbReference>
<organism evidence="1 2">
    <name type="scientific">Cyclospora cayetanensis</name>
    <dbReference type="NCBI Taxonomy" id="88456"/>
    <lineage>
        <taxon>Eukaryota</taxon>
        <taxon>Sar</taxon>
        <taxon>Alveolata</taxon>
        <taxon>Apicomplexa</taxon>
        <taxon>Conoidasida</taxon>
        <taxon>Coccidia</taxon>
        <taxon>Eucoccidiorida</taxon>
        <taxon>Eimeriorina</taxon>
        <taxon>Eimeriidae</taxon>
        <taxon>Cyclospora</taxon>
    </lineage>
</organism>
<keyword evidence="2" id="KW-1185">Reference proteome</keyword>
<dbReference type="GeneID" id="34620030"/>
<sequence>MGAPPLSPLTAGGSPYYPMAGAPPPHAVYPQVGPMAGGLDTQYWFHLMHSQNGFWGPPGPPRAYGSPQTMGLPRGTPYPPGGLRYVYGAPGALSLEAPGGPQENPFCASLEELSAAAPRFYED</sequence>
<dbReference type="Proteomes" id="UP000095192">
    <property type="component" value="Unassembled WGS sequence"/>
</dbReference>